<accession>A0AAN8AZ82</accession>
<keyword evidence="2" id="KW-1185">Reference proteome</keyword>
<comment type="caution">
    <text evidence="1">The sequence shown here is derived from an EMBL/GenBank/DDBJ whole genome shotgun (WGS) entry which is preliminary data.</text>
</comment>
<evidence type="ECO:0000313" key="2">
    <source>
        <dbReference type="Proteomes" id="UP001335648"/>
    </source>
</evidence>
<evidence type="ECO:0000313" key="1">
    <source>
        <dbReference type="EMBL" id="KAK5875396.1"/>
    </source>
</evidence>
<proteinExistence type="predicted"/>
<organism evidence="1 2">
    <name type="scientific">Champsocephalus esox</name>
    <name type="common">pike icefish</name>
    <dbReference type="NCBI Taxonomy" id="159716"/>
    <lineage>
        <taxon>Eukaryota</taxon>
        <taxon>Metazoa</taxon>
        <taxon>Chordata</taxon>
        <taxon>Craniata</taxon>
        <taxon>Vertebrata</taxon>
        <taxon>Euteleostomi</taxon>
        <taxon>Actinopterygii</taxon>
        <taxon>Neopterygii</taxon>
        <taxon>Teleostei</taxon>
        <taxon>Neoteleostei</taxon>
        <taxon>Acanthomorphata</taxon>
        <taxon>Eupercaria</taxon>
        <taxon>Perciformes</taxon>
        <taxon>Notothenioidei</taxon>
        <taxon>Channichthyidae</taxon>
        <taxon>Champsocephalus</taxon>
    </lineage>
</organism>
<protein>
    <submittedName>
        <fullName evidence="1">Uncharacterized protein</fullName>
    </submittedName>
</protein>
<name>A0AAN8AZ82_9TELE</name>
<dbReference type="AlphaFoldDB" id="A0AAN8AZ82"/>
<gene>
    <name evidence="1" type="ORF">CesoFtcFv8_027877</name>
</gene>
<dbReference type="EMBL" id="JAULUE010002069">
    <property type="protein sequence ID" value="KAK5875396.1"/>
    <property type="molecule type" value="Genomic_DNA"/>
</dbReference>
<sequence length="79" mass="8747">MDQDWSWGAGWRGRWRLGPDVCDPRVAGGSAEQQGKWEHLCRSVAAPSSLTNFEIDLRPPFPRCTGAQAEKQGLLSSSF</sequence>
<reference evidence="1 2" key="1">
    <citation type="journal article" date="2023" name="Mol. Biol. Evol.">
        <title>Genomics of Secondarily Temperate Adaptation in the Only Non-Antarctic Icefish.</title>
        <authorList>
            <person name="Rivera-Colon A.G."/>
            <person name="Rayamajhi N."/>
            <person name="Minhas B.F."/>
            <person name="Madrigal G."/>
            <person name="Bilyk K.T."/>
            <person name="Yoon V."/>
            <person name="Hune M."/>
            <person name="Gregory S."/>
            <person name="Cheng C.H.C."/>
            <person name="Catchen J.M."/>
        </authorList>
    </citation>
    <scope>NUCLEOTIDE SEQUENCE [LARGE SCALE GENOMIC DNA]</scope>
    <source>
        <strain evidence="1">JC2023a</strain>
    </source>
</reference>
<dbReference type="Proteomes" id="UP001335648">
    <property type="component" value="Unassembled WGS sequence"/>
</dbReference>